<reference evidence="2" key="1">
    <citation type="submission" date="2023-08" db="EMBL/GenBank/DDBJ databases">
        <title>Increased levels of nutrients transform a symbiont into a lethal pathobiont.</title>
        <authorList>
            <person name="Lachnit T."/>
            <person name="Ulrich L."/>
            <person name="Willmer F.M."/>
            <person name="Hasenbein T."/>
            <person name="Steiner L.X."/>
            <person name="Wolters M."/>
            <person name="Herbst E.M."/>
            <person name="Deines P."/>
        </authorList>
    </citation>
    <scope>NUCLEOTIDE SEQUENCE</scope>
    <source>
        <strain evidence="2">T3</strain>
    </source>
</reference>
<evidence type="ECO:0000256" key="1">
    <source>
        <dbReference type="SAM" id="SignalP"/>
    </source>
</evidence>
<feature type="chain" id="PRO_5043515478" evidence="1">
    <location>
        <begin position="28"/>
        <end position="118"/>
    </location>
</feature>
<feature type="signal peptide" evidence="1">
    <location>
        <begin position="1"/>
        <end position="27"/>
    </location>
</feature>
<keyword evidence="1" id="KW-0732">Signal</keyword>
<dbReference type="AlphaFoldDB" id="A0AAU7Y6K9"/>
<sequence>MLKVPGPLRLLLLLALAFAALSQPAHAGNTPCSGSKDGIARCDGDLFLCNDGSIGGSKRSCPSYLGTSRTTLNQATPSLRRFADSSSDCACGTSTFCTGPRGGVYCLTPGGRKSYVRK</sequence>
<name>A0AAU7Y6K9_9PSED</name>
<organism evidence="2">
    <name type="scientific">Pseudomonas solani</name>
    <dbReference type="NCBI Taxonomy" id="2731552"/>
    <lineage>
        <taxon>Bacteria</taxon>
        <taxon>Pseudomonadati</taxon>
        <taxon>Pseudomonadota</taxon>
        <taxon>Gammaproteobacteria</taxon>
        <taxon>Pseudomonadales</taxon>
        <taxon>Pseudomonadaceae</taxon>
        <taxon>Pseudomonas</taxon>
    </lineage>
</organism>
<gene>
    <name evidence="2" type="ORF">ABS648_07460</name>
</gene>
<proteinExistence type="predicted"/>
<dbReference type="EMBL" id="CP158373">
    <property type="protein sequence ID" value="XBY65593.1"/>
    <property type="molecule type" value="Genomic_DNA"/>
</dbReference>
<protein>
    <submittedName>
        <fullName evidence="2">Uncharacterized protein</fullName>
    </submittedName>
</protein>
<dbReference type="RefSeq" id="WP_350447954.1">
    <property type="nucleotide sequence ID" value="NZ_CP158373.1"/>
</dbReference>
<evidence type="ECO:0000313" key="2">
    <source>
        <dbReference type="EMBL" id="XBY65593.1"/>
    </source>
</evidence>
<accession>A0AAU7Y6K9</accession>